<dbReference type="Pfam" id="PF04773">
    <property type="entry name" value="FecR"/>
    <property type="match status" value="1"/>
</dbReference>
<sequence>MLKEPSTHNDLGMLYRQNRQWLLGWLCKRLGCNHRAADLVQDTFVRLLKRDEWQHAREPKAYLMTVAKRVLIDHWRHQRIEDAYLEAFKPTHDIPDQVAQHAIELLMDWQTQAAPNTWDRILDWRREHPDHERAWQQIEVTYKHFAALSPASTELARQTLNSSQQTRRRTVKMLTLLCVGVGGGLLLSQQPDHTIQQAYHQTDTGEQLTLELMNGSLVQLNSRTIIQLERNLEDIQIRLLQGEIFIRTAALDSSAPRLPLFVTTQQGLLTPVGTEFNVRQLATTTEVSVLAGQVLLLSGPITQPHVIPTGHVITFSKDQLLEQRPIHPSDAAWTHGMLIAEGMPLRQFINELSVHHLGVIRLDPALDTLRVSGSYPIHDTQNVLESLSYSLPIQLKHVSRYWISLHPSKELKK</sequence>
<dbReference type="InterPro" id="IPR013325">
    <property type="entry name" value="RNA_pol_sigma_r2"/>
</dbReference>
<dbReference type="Gene3D" id="1.10.1740.10">
    <property type="match status" value="1"/>
</dbReference>
<dbReference type="AlphaFoldDB" id="W9UZX6"/>
<dbReference type="STRING" id="1229521.D791_02819"/>
<dbReference type="SUPFAM" id="SSF88946">
    <property type="entry name" value="Sigma2 domain of RNA polymerase sigma factors"/>
    <property type="match status" value="1"/>
</dbReference>
<proteinExistence type="predicted"/>
<evidence type="ECO:0000259" key="1">
    <source>
        <dbReference type="Pfam" id="PF04542"/>
    </source>
</evidence>
<evidence type="ECO:0000313" key="4">
    <source>
        <dbReference type="Proteomes" id="UP000019464"/>
    </source>
</evidence>
<dbReference type="InterPro" id="IPR012373">
    <property type="entry name" value="Ferrdict_sens_TM"/>
</dbReference>
<evidence type="ECO:0000259" key="2">
    <source>
        <dbReference type="Pfam" id="PF04773"/>
    </source>
</evidence>
<name>W9UZX6_9GAMM</name>
<protein>
    <submittedName>
        <fullName evidence="3">Putative RNA polymerase sigma factor fecI</fullName>
    </submittedName>
</protein>
<feature type="domain" description="RNA polymerase sigma-70 region 2" evidence="1">
    <location>
        <begin position="14"/>
        <end position="79"/>
    </location>
</feature>
<comment type="caution">
    <text evidence="3">The sequence shown here is derived from an EMBL/GenBank/DDBJ whole genome shotgun (WGS) entry which is preliminary data.</text>
</comment>
<organism evidence="3 4">
    <name type="scientific">Nitrincola nitratireducens</name>
    <dbReference type="NCBI Taxonomy" id="1229521"/>
    <lineage>
        <taxon>Bacteria</taxon>
        <taxon>Pseudomonadati</taxon>
        <taxon>Pseudomonadota</taxon>
        <taxon>Gammaproteobacteria</taxon>
        <taxon>Oceanospirillales</taxon>
        <taxon>Oceanospirillaceae</taxon>
        <taxon>Nitrincola</taxon>
    </lineage>
</organism>
<reference evidence="4" key="1">
    <citation type="submission" date="2012-11" db="EMBL/GenBank/DDBJ databases">
        <authorList>
            <person name="Singh A."/>
            <person name="Pinnaka A.K."/>
            <person name="Vaidya B."/>
        </authorList>
    </citation>
    <scope>NUCLEOTIDE SEQUENCE [LARGE SCALE GENOMIC DNA]</scope>
    <source>
        <strain evidence="4">AK23</strain>
    </source>
</reference>
<dbReference type="Proteomes" id="UP000019464">
    <property type="component" value="Unassembled WGS sequence"/>
</dbReference>
<dbReference type="PANTHER" id="PTHR30273:SF2">
    <property type="entry name" value="PROTEIN FECR"/>
    <property type="match status" value="1"/>
</dbReference>
<dbReference type="OrthoDB" id="7032198at2"/>
<reference evidence="3 4" key="2">
    <citation type="journal article" date="2015" name="Syst. Appl. Microbiol.">
        <title>Nitrincola nitratireducens sp. nov. isolated from a haloalkaline crater lake.</title>
        <authorList>
            <person name="Singh A."/>
            <person name="Vaidya B."/>
            <person name="Tanuku N.R."/>
            <person name="Pinnaka A.K."/>
        </authorList>
    </citation>
    <scope>NUCLEOTIDE SEQUENCE [LARGE SCALE GENOMIC DNA]</scope>
    <source>
        <strain evidence="3 4">AK23</strain>
    </source>
</reference>
<dbReference type="PANTHER" id="PTHR30273">
    <property type="entry name" value="PERIPLASMIC SIGNAL SENSOR AND SIGMA FACTOR ACTIVATOR FECR-RELATED"/>
    <property type="match status" value="1"/>
</dbReference>
<evidence type="ECO:0000313" key="3">
    <source>
        <dbReference type="EMBL" id="EXJ10261.1"/>
    </source>
</evidence>
<keyword evidence="4" id="KW-1185">Reference proteome</keyword>
<accession>W9UZX6</accession>
<dbReference type="EMBL" id="AONB01000015">
    <property type="protein sequence ID" value="EXJ10261.1"/>
    <property type="molecule type" value="Genomic_DNA"/>
</dbReference>
<dbReference type="GO" id="GO:0006352">
    <property type="term" value="P:DNA-templated transcription initiation"/>
    <property type="evidence" value="ECO:0007669"/>
    <property type="project" value="InterPro"/>
</dbReference>
<dbReference type="InterPro" id="IPR007627">
    <property type="entry name" value="RNA_pol_sigma70_r2"/>
</dbReference>
<dbReference type="GO" id="GO:0016989">
    <property type="term" value="F:sigma factor antagonist activity"/>
    <property type="evidence" value="ECO:0007669"/>
    <property type="project" value="TreeGrafter"/>
</dbReference>
<dbReference type="GO" id="GO:0003700">
    <property type="term" value="F:DNA-binding transcription factor activity"/>
    <property type="evidence" value="ECO:0007669"/>
    <property type="project" value="InterPro"/>
</dbReference>
<gene>
    <name evidence="3" type="primary">fecI_2</name>
    <name evidence="3" type="ORF">D791_02819</name>
</gene>
<dbReference type="InterPro" id="IPR006860">
    <property type="entry name" value="FecR"/>
</dbReference>
<dbReference type="Gene3D" id="2.60.120.1440">
    <property type="match status" value="1"/>
</dbReference>
<feature type="domain" description="FecR protein" evidence="2">
    <location>
        <begin position="201"/>
        <end position="294"/>
    </location>
</feature>
<dbReference type="Pfam" id="PF04542">
    <property type="entry name" value="Sigma70_r2"/>
    <property type="match status" value="1"/>
</dbReference>